<feature type="non-terminal residue" evidence="1">
    <location>
        <position position="1"/>
    </location>
</feature>
<dbReference type="EMBL" id="JAAAHW010002122">
    <property type="protein sequence ID" value="KAF9992636.1"/>
    <property type="molecule type" value="Genomic_DNA"/>
</dbReference>
<sequence>GRLQARIPNYALPPNEDNVEILRIVVRESFSQDLVYNIVADVIWAAETLTASEQQFDVEVLTKKKDHRAVSDDKGAYGRQC</sequence>
<proteinExistence type="predicted"/>
<dbReference type="AlphaFoldDB" id="A0A9P6MCP4"/>
<evidence type="ECO:0000313" key="1">
    <source>
        <dbReference type="EMBL" id="KAF9992636.1"/>
    </source>
</evidence>
<comment type="caution">
    <text evidence="1">The sequence shown here is derived from an EMBL/GenBank/DDBJ whole genome shotgun (WGS) entry which is preliminary data.</text>
</comment>
<dbReference type="Gene3D" id="3.90.1150.160">
    <property type="match status" value="1"/>
</dbReference>
<name>A0A9P6MCP4_9FUNG</name>
<accession>A0A9P6MCP4</accession>
<organism evidence="1 2">
    <name type="scientific">Modicella reniformis</name>
    <dbReference type="NCBI Taxonomy" id="1440133"/>
    <lineage>
        <taxon>Eukaryota</taxon>
        <taxon>Fungi</taxon>
        <taxon>Fungi incertae sedis</taxon>
        <taxon>Mucoromycota</taxon>
        <taxon>Mortierellomycotina</taxon>
        <taxon>Mortierellomycetes</taxon>
        <taxon>Mortierellales</taxon>
        <taxon>Mortierellaceae</taxon>
        <taxon>Modicella</taxon>
    </lineage>
</organism>
<gene>
    <name evidence="1" type="ORF">BGZ65_012000</name>
</gene>
<keyword evidence="2" id="KW-1185">Reference proteome</keyword>
<evidence type="ECO:0000313" key="2">
    <source>
        <dbReference type="Proteomes" id="UP000749646"/>
    </source>
</evidence>
<dbReference type="Proteomes" id="UP000749646">
    <property type="component" value="Unassembled WGS sequence"/>
</dbReference>
<reference evidence="1" key="1">
    <citation type="journal article" date="2020" name="Fungal Divers.">
        <title>Resolving the Mortierellaceae phylogeny through synthesis of multi-gene phylogenetics and phylogenomics.</title>
        <authorList>
            <person name="Vandepol N."/>
            <person name="Liber J."/>
            <person name="Desiro A."/>
            <person name="Na H."/>
            <person name="Kennedy M."/>
            <person name="Barry K."/>
            <person name="Grigoriev I.V."/>
            <person name="Miller A.N."/>
            <person name="O'Donnell K."/>
            <person name="Stajich J.E."/>
            <person name="Bonito G."/>
        </authorList>
    </citation>
    <scope>NUCLEOTIDE SEQUENCE</scope>
    <source>
        <strain evidence="1">MES-2147</strain>
    </source>
</reference>
<protein>
    <submittedName>
        <fullName evidence="1">Uncharacterized protein</fullName>
    </submittedName>
</protein>
<dbReference type="OrthoDB" id="3034088at2759"/>